<comment type="caution">
    <text evidence="3">The sequence shown here is derived from an EMBL/GenBank/DDBJ whole genome shotgun (WGS) entry which is preliminary data.</text>
</comment>
<dbReference type="PANTHER" id="PTHR39639:SF1">
    <property type="entry name" value="DUF262 DOMAIN-CONTAINING PROTEIN"/>
    <property type="match status" value="1"/>
</dbReference>
<accession>A0A9X1VHY2</accession>
<reference evidence="3" key="1">
    <citation type="submission" date="2022-03" db="EMBL/GenBank/DDBJ databases">
        <title>Bacterial whole genome sequence for Hymenobacter sp. DH14.</title>
        <authorList>
            <person name="Le V."/>
        </authorList>
    </citation>
    <scope>NUCLEOTIDE SEQUENCE</scope>
    <source>
        <strain evidence="3">DH14</strain>
    </source>
</reference>
<protein>
    <submittedName>
        <fullName evidence="3">DUF262 domain-containing protein</fullName>
    </submittedName>
</protein>
<feature type="region of interest" description="Disordered" evidence="1">
    <location>
        <begin position="373"/>
        <end position="394"/>
    </location>
</feature>
<evidence type="ECO:0000313" key="3">
    <source>
        <dbReference type="EMBL" id="MCI1189509.1"/>
    </source>
</evidence>
<evidence type="ECO:0000259" key="2">
    <source>
        <dbReference type="Pfam" id="PF03235"/>
    </source>
</evidence>
<dbReference type="RefSeq" id="WP_241937735.1">
    <property type="nucleotide sequence ID" value="NZ_JALBGC010000005.1"/>
</dbReference>
<proteinExistence type="predicted"/>
<organism evidence="3 4">
    <name type="scientific">Hymenobacter cyanobacteriorum</name>
    <dbReference type="NCBI Taxonomy" id="2926463"/>
    <lineage>
        <taxon>Bacteria</taxon>
        <taxon>Pseudomonadati</taxon>
        <taxon>Bacteroidota</taxon>
        <taxon>Cytophagia</taxon>
        <taxon>Cytophagales</taxon>
        <taxon>Hymenobacteraceae</taxon>
        <taxon>Hymenobacter</taxon>
    </lineage>
</organism>
<dbReference type="InterPro" id="IPR004919">
    <property type="entry name" value="GmrSD_N"/>
</dbReference>
<sequence length="394" mass="44632">MTLQEQIDKARTEIKTDGYSMSIGEWISIYESGEIDIHPEFQRFFRWSASQKTRLIESILLGIPIPQVFVAQRPDGVWDVVDGLQRLSTIYQLLGILKDNNGKLVPPLVLMSTKYLPGLEGKTWENEELENSLTVAQRLIIKRTKITVSIILRESNETSKYELFQRLNTGGSSLSPQEVRNSIAVMMDIEFYDWLRTLANNEHFKACTSLTDRAVDEQYDMDLVLRFVLFRTIEPDELKKVGDVNDFLTNKMIELLEKGSIDKKKEKDAFDNTFKLLHSRVGDECLRKYDNSKHKFTGGFLLSAFEAVALGVGYNFVAVDKSDTDLVAIISEIWSNRVFVANSGSGVRASSRIPSIIPLGRNMFSMLKPEAMPRANSKTTKVAASNAKKTPKKK</sequence>
<dbReference type="PANTHER" id="PTHR39639">
    <property type="entry name" value="CHROMOSOME 16, WHOLE GENOME SHOTGUN SEQUENCE"/>
    <property type="match status" value="1"/>
</dbReference>
<dbReference type="Proteomes" id="UP001139193">
    <property type="component" value="Unassembled WGS sequence"/>
</dbReference>
<feature type="domain" description="GmrSD restriction endonucleases N-terminal" evidence="2">
    <location>
        <begin position="31"/>
        <end position="183"/>
    </location>
</feature>
<gene>
    <name evidence="3" type="ORF">MON38_18965</name>
</gene>
<dbReference type="AlphaFoldDB" id="A0A9X1VHY2"/>
<evidence type="ECO:0000256" key="1">
    <source>
        <dbReference type="SAM" id="MobiDB-lite"/>
    </source>
</evidence>
<evidence type="ECO:0000313" key="4">
    <source>
        <dbReference type="Proteomes" id="UP001139193"/>
    </source>
</evidence>
<keyword evidence="4" id="KW-1185">Reference proteome</keyword>
<name>A0A9X1VHY2_9BACT</name>
<dbReference type="EMBL" id="JALBGC010000005">
    <property type="protein sequence ID" value="MCI1189509.1"/>
    <property type="molecule type" value="Genomic_DNA"/>
</dbReference>
<dbReference type="Pfam" id="PF03235">
    <property type="entry name" value="GmrSD_N"/>
    <property type="match status" value="1"/>
</dbReference>